<dbReference type="RefSeq" id="XP_026675156.1">
    <property type="nucleotide sequence ID" value="XM_026819355.1"/>
</dbReference>
<evidence type="ECO:0000256" key="11">
    <source>
        <dbReference type="ARBA" id="ARBA00057688"/>
    </source>
</evidence>
<dbReference type="GO" id="GO:0005930">
    <property type="term" value="C:axoneme"/>
    <property type="evidence" value="ECO:0007669"/>
    <property type="project" value="UniProtKB-SubCell"/>
</dbReference>
<dbReference type="GO" id="GO:0030286">
    <property type="term" value="C:dynein complex"/>
    <property type="evidence" value="ECO:0007669"/>
    <property type="project" value="UniProtKB-KW"/>
</dbReference>
<gene>
    <name evidence="15" type="primary">LOC108632011</name>
    <name evidence="14 16" type="synonym">LOC108632010</name>
</gene>
<dbReference type="InterPro" id="IPR001372">
    <property type="entry name" value="Dynein_light_chain_typ-1/2"/>
</dbReference>
<name>A0AAJ7NEW5_9HYME</name>
<keyword evidence="8 12" id="KW-0505">Motor protein</keyword>
<comment type="function">
    <text evidence="11">Force generating protein of respiratory cilia. Produces force towards the minus ends of microtubules. Dynein has ATPase activity.</text>
</comment>
<evidence type="ECO:0000256" key="2">
    <source>
        <dbReference type="ARBA" id="ARBA00010156"/>
    </source>
</evidence>
<evidence type="ECO:0000256" key="7">
    <source>
        <dbReference type="ARBA" id="ARBA00023069"/>
    </source>
</evidence>
<evidence type="ECO:0000313" key="13">
    <source>
        <dbReference type="Proteomes" id="UP000694925"/>
    </source>
</evidence>
<dbReference type="GeneID" id="108632011"/>
<sequence length="107" mass="12276">MSTGEVKKVEEPLIIHTYPLCKYSDMREDMKQEAMEMCVTATEKFTDNYELAARSIKDNMDKRFGGPFHVVIGEAYACAITYQLKSLLYMYNAGNIAILVWRTVSTF</sequence>
<evidence type="ECO:0000313" key="16">
    <source>
        <dbReference type="RefSeq" id="XP_026675156.1"/>
    </source>
</evidence>
<evidence type="ECO:0000256" key="6">
    <source>
        <dbReference type="ARBA" id="ARBA00023017"/>
    </source>
</evidence>
<dbReference type="RefSeq" id="XP_017891794.1">
    <property type="nucleotide sequence ID" value="XM_018036305.2"/>
</dbReference>
<comment type="subunit">
    <text evidence="3">Consists of at least two heavy chains and a number of intermediate and light chains.</text>
</comment>
<dbReference type="AlphaFoldDB" id="A0AAJ7NEW5"/>
<dbReference type="Pfam" id="PF01221">
    <property type="entry name" value="Dynein_light"/>
    <property type="match status" value="1"/>
</dbReference>
<dbReference type="SMART" id="SM01375">
    <property type="entry name" value="Dynein_light"/>
    <property type="match status" value="1"/>
</dbReference>
<dbReference type="Gene3D" id="3.30.740.10">
    <property type="entry name" value="Protein Inhibitor Of Neuronal Nitric Oxide Synthase"/>
    <property type="match status" value="1"/>
</dbReference>
<keyword evidence="10" id="KW-0966">Cell projection</keyword>
<comment type="similarity">
    <text evidence="2 12">Belongs to the dynein light chain family.</text>
</comment>
<dbReference type="GO" id="GO:0007017">
    <property type="term" value="P:microtubule-based process"/>
    <property type="evidence" value="ECO:0007669"/>
    <property type="project" value="InterPro"/>
</dbReference>
<keyword evidence="4 12" id="KW-0963">Cytoplasm</keyword>
<dbReference type="Proteomes" id="UP000694925">
    <property type="component" value="Unplaced"/>
</dbReference>
<evidence type="ECO:0000256" key="9">
    <source>
        <dbReference type="ARBA" id="ARBA00023212"/>
    </source>
</evidence>
<dbReference type="KEGG" id="ccal:108632010"/>
<comment type="subcellular location">
    <subcellularLocation>
        <location evidence="1">Cytoplasm</location>
        <location evidence="1">Cytoskeleton</location>
        <location evidence="1">Cilium axoneme</location>
    </subcellularLocation>
</comment>
<evidence type="ECO:0000256" key="5">
    <source>
        <dbReference type="ARBA" id="ARBA00022701"/>
    </source>
</evidence>
<keyword evidence="9 12" id="KW-0206">Cytoskeleton</keyword>
<keyword evidence="7" id="KW-0969">Cilium</keyword>
<dbReference type="PANTHER" id="PTHR11886">
    <property type="entry name" value="DYNEIN LIGHT CHAIN"/>
    <property type="match status" value="1"/>
</dbReference>
<keyword evidence="5 12" id="KW-0493">Microtubule</keyword>
<evidence type="ECO:0000256" key="3">
    <source>
        <dbReference type="ARBA" id="ARBA00011655"/>
    </source>
</evidence>
<dbReference type="PANTHER" id="PTHR11886:SF2">
    <property type="entry name" value="DYNEIN AXONEMAL LIGHT CHAIN 4"/>
    <property type="match status" value="1"/>
</dbReference>
<dbReference type="KEGG" id="ccal:108632011"/>
<evidence type="ECO:0000256" key="4">
    <source>
        <dbReference type="ARBA" id="ARBA00022490"/>
    </source>
</evidence>
<dbReference type="GeneID" id="108632010"/>
<evidence type="ECO:0000256" key="12">
    <source>
        <dbReference type="RuleBase" id="RU365010"/>
    </source>
</evidence>
<dbReference type="InterPro" id="IPR037177">
    <property type="entry name" value="DLC_sf"/>
</dbReference>
<proteinExistence type="inferred from homology"/>
<keyword evidence="6 12" id="KW-0243">Dynein</keyword>
<reference evidence="14 15" key="1">
    <citation type="submission" date="2025-04" db="UniProtKB">
        <authorList>
            <consortium name="RefSeq"/>
        </authorList>
    </citation>
    <scope>IDENTIFICATION</scope>
    <source>
        <tissue evidence="14 15">Whole body</tissue>
    </source>
</reference>
<organism evidence="13 15">
    <name type="scientific">Ceratina calcarata</name>
    <dbReference type="NCBI Taxonomy" id="156304"/>
    <lineage>
        <taxon>Eukaryota</taxon>
        <taxon>Metazoa</taxon>
        <taxon>Ecdysozoa</taxon>
        <taxon>Arthropoda</taxon>
        <taxon>Hexapoda</taxon>
        <taxon>Insecta</taxon>
        <taxon>Pterygota</taxon>
        <taxon>Neoptera</taxon>
        <taxon>Endopterygota</taxon>
        <taxon>Hymenoptera</taxon>
        <taxon>Apocrita</taxon>
        <taxon>Aculeata</taxon>
        <taxon>Apoidea</taxon>
        <taxon>Anthophila</taxon>
        <taxon>Apidae</taxon>
        <taxon>Ceratina</taxon>
        <taxon>Zadontomerus</taxon>
    </lineage>
</organism>
<protein>
    <recommendedName>
        <fullName evidence="12">Dynein light chain</fullName>
    </recommendedName>
</protein>
<dbReference type="SUPFAM" id="SSF54648">
    <property type="entry name" value="DLC"/>
    <property type="match status" value="1"/>
</dbReference>
<keyword evidence="13" id="KW-1185">Reference proteome</keyword>
<evidence type="ECO:0000313" key="15">
    <source>
        <dbReference type="RefSeq" id="XP_017891794.1"/>
    </source>
</evidence>
<dbReference type="GO" id="GO:0005874">
    <property type="term" value="C:microtubule"/>
    <property type="evidence" value="ECO:0007669"/>
    <property type="project" value="UniProtKB-KW"/>
</dbReference>
<dbReference type="RefSeq" id="XP_017891793.1">
    <property type="nucleotide sequence ID" value="XM_018036304.2"/>
</dbReference>
<evidence type="ECO:0000256" key="1">
    <source>
        <dbReference type="ARBA" id="ARBA00004430"/>
    </source>
</evidence>
<evidence type="ECO:0000256" key="10">
    <source>
        <dbReference type="ARBA" id="ARBA00023273"/>
    </source>
</evidence>
<accession>A0AAJ7NEW5</accession>
<evidence type="ECO:0000313" key="14">
    <source>
        <dbReference type="RefSeq" id="XP_017891793.1"/>
    </source>
</evidence>
<dbReference type="CDD" id="cd21453">
    <property type="entry name" value="DLC-like_DNAL4"/>
    <property type="match status" value="1"/>
</dbReference>
<evidence type="ECO:0000256" key="8">
    <source>
        <dbReference type="ARBA" id="ARBA00023175"/>
    </source>
</evidence>
<dbReference type="FunFam" id="3.30.740.10:FF:000002">
    <property type="entry name" value="Dynein light chain"/>
    <property type="match status" value="1"/>
</dbReference>